<feature type="region of interest" description="Disordered" evidence="2">
    <location>
        <begin position="44"/>
        <end position="133"/>
    </location>
</feature>
<organism evidence="5 6">
    <name type="scientific">Striga asiatica</name>
    <name type="common">Asiatic witchweed</name>
    <name type="synonym">Buchnera asiatica</name>
    <dbReference type="NCBI Taxonomy" id="4170"/>
    <lineage>
        <taxon>Eukaryota</taxon>
        <taxon>Viridiplantae</taxon>
        <taxon>Streptophyta</taxon>
        <taxon>Embryophyta</taxon>
        <taxon>Tracheophyta</taxon>
        <taxon>Spermatophyta</taxon>
        <taxon>Magnoliopsida</taxon>
        <taxon>eudicotyledons</taxon>
        <taxon>Gunneridae</taxon>
        <taxon>Pentapetalae</taxon>
        <taxon>asterids</taxon>
        <taxon>lamiids</taxon>
        <taxon>Lamiales</taxon>
        <taxon>Orobanchaceae</taxon>
        <taxon>Buchnereae</taxon>
        <taxon>Striga</taxon>
    </lineage>
</organism>
<dbReference type="GO" id="GO:0005576">
    <property type="term" value="C:extracellular region"/>
    <property type="evidence" value="ECO:0007669"/>
    <property type="project" value="InterPro"/>
</dbReference>
<dbReference type="EMBL" id="BKCP01006482">
    <property type="protein sequence ID" value="GER42868.1"/>
    <property type="molecule type" value="Genomic_DNA"/>
</dbReference>
<dbReference type="Pfam" id="PF00188">
    <property type="entry name" value="CAP"/>
    <property type="match status" value="1"/>
</dbReference>
<reference evidence="6" key="1">
    <citation type="journal article" date="2019" name="Curr. Biol.">
        <title>Genome Sequence of Striga asiatica Provides Insight into the Evolution of Plant Parasitism.</title>
        <authorList>
            <person name="Yoshida S."/>
            <person name="Kim S."/>
            <person name="Wafula E.K."/>
            <person name="Tanskanen J."/>
            <person name="Kim Y.M."/>
            <person name="Honaas L."/>
            <person name="Yang Z."/>
            <person name="Spallek T."/>
            <person name="Conn C.E."/>
            <person name="Ichihashi Y."/>
            <person name="Cheong K."/>
            <person name="Cui S."/>
            <person name="Der J.P."/>
            <person name="Gundlach H."/>
            <person name="Jiao Y."/>
            <person name="Hori C."/>
            <person name="Ishida J.K."/>
            <person name="Kasahara H."/>
            <person name="Kiba T."/>
            <person name="Kim M.S."/>
            <person name="Koo N."/>
            <person name="Laohavisit A."/>
            <person name="Lee Y.H."/>
            <person name="Lumba S."/>
            <person name="McCourt P."/>
            <person name="Mortimer J.C."/>
            <person name="Mutuku J.M."/>
            <person name="Nomura T."/>
            <person name="Sasaki-Sekimoto Y."/>
            <person name="Seto Y."/>
            <person name="Wang Y."/>
            <person name="Wakatake T."/>
            <person name="Sakakibara H."/>
            <person name="Demura T."/>
            <person name="Yamaguchi S."/>
            <person name="Yoneyama K."/>
            <person name="Manabe R.I."/>
            <person name="Nelson D.C."/>
            <person name="Schulman A.H."/>
            <person name="Timko M.P."/>
            <person name="dePamphilis C.W."/>
            <person name="Choi D."/>
            <person name="Shirasu K."/>
        </authorList>
    </citation>
    <scope>NUCLEOTIDE SEQUENCE [LARGE SCALE GENOMIC DNA]</scope>
    <source>
        <strain evidence="6">cv. UVA1</strain>
    </source>
</reference>
<dbReference type="InterPro" id="IPR014044">
    <property type="entry name" value="CAP_dom"/>
</dbReference>
<dbReference type="PRINTS" id="PR00837">
    <property type="entry name" value="V5TPXLIKE"/>
</dbReference>
<feature type="signal peptide" evidence="3">
    <location>
        <begin position="1"/>
        <end position="29"/>
    </location>
</feature>
<dbReference type="OrthoDB" id="337038at2759"/>
<dbReference type="AlphaFoldDB" id="A0A5A7QCZ3"/>
<dbReference type="PROSITE" id="PS01009">
    <property type="entry name" value="CRISP_1"/>
    <property type="match status" value="1"/>
</dbReference>
<dbReference type="InterPro" id="IPR001283">
    <property type="entry name" value="CRISP-related"/>
</dbReference>
<evidence type="ECO:0000259" key="4">
    <source>
        <dbReference type="SMART" id="SM00198"/>
    </source>
</evidence>
<protein>
    <submittedName>
        <fullName evidence="5">Pathogenesis-related gene 1</fullName>
    </submittedName>
</protein>
<dbReference type="InterPro" id="IPR035940">
    <property type="entry name" value="CAP_sf"/>
</dbReference>
<feature type="compositionally biased region" description="Low complexity" evidence="2">
    <location>
        <begin position="44"/>
        <end position="106"/>
    </location>
</feature>
<evidence type="ECO:0000256" key="1">
    <source>
        <dbReference type="ARBA" id="ARBA00023265"/>
    </source>
</evidence>
<keyword evidence="3" id="KW-0732">Signal</keyword>
<keyword evidence="6" id="KW-1185">Reference proteome</keyword>
<dbReference type="Gene3D" id="3.40.33.10">
    <property type="entry name" value="CAP"/>
    <property type="match status" value="1"/>
</dbReference>
<dbReference type="InterPro" id="IPR018244">
    <property type="entry name" value="Allrgn_V5/Tpx1_CS"/>
</dbReference>
<feature type="compositionally biased region" description="Low complexity" evidence="2">
    <location>
        <begin position="114"/>
        <end position="132"/>
    </location>
</feature>
<evidence type="ECO:0000256" key="2">
    <source>
        <dbReference type="SAM" id="MobiDB-lite"/>
    </source>
</evidence>
<accession>A0A5A7QCZ3</accession>
<sequence length="264" mass="28235">MSPNFSPHLTCTLLASSFILIISSTTTMGYPNFFPSPNFFNNPSPPDYSDTNPSSPYYSDPSSPNSNPNPSSPYYNNNPTSPYYGYPSPPDSSTYNPPSPSNYDTPPSSPPPDSGSYNPPSAPSGSAGSSSAQEFLDAHNKIRSGLGLGSLTWDDELASYASAYAAKRVSAGCGLVHSGGRYGENLAEGTDLTASQAVQMWVDEKQYYNYDDNSCSQVCGHYTQVVWKATTHLGCAATKCSDGSNVFVICSYDPPGNYVGQRPY</sequence>
<gene>
    <name evidence="5" type="ORF">STAS_19678</name>
</gene>
<dbReference type="CDD" id="cd05381">
    <property type="entry name" value="CAP_PR-1"/>
    <property type="match status" value="1"/>
</dbReference>
<dbReference type="PROSITE" id="PS01010">
    <property type="entry name" value="CRISP_2"/>
    <property type="match status" value="1"/>
</dbReference>
<name>A0A5A7QCZ3_STRAF</name>
<dbReference type="SMART" id="SM00198">
    <property type="entry name" value="SCP"/>
    <property type="match status" value="1"/>
</dbReference>
<dbReference type="FunFam" id="3.40.33.10:FF:000004">
    <property type="entry name" value="CAP, cysteine-rich secretory protein, antigen 5"/>
    <property type="match status" value="1"/>
</dbReference>
<comment type="caution">
    <text evidence="5">The sequence shown here is derived from an EMBL/GenBank/DDBJ whole genome shotgun (WGS) entry which is preliminary data.</text>
</comment>
<evidence type="ECO:0000256" key="3">
    <source>
        <dbReference type="SAM" id="SignalP"/>
    </source>
</evidence>
<dbReference type="SUPFAM" id="SSF55797">
    <property type="entry name" value="PR-1-like"/>
    <property type="match status" value="1"/>
</dbReference>
<dbReference type="Proteomes" id="UP000325081">
    <property type="component" value="Unassembled WGS sequence"/>
</dbReference>
<dbReference type="PANTHER" id="PTHR10334">
    <property type="entry name" value="CYSTEINE-RICH SECRETORY PROTEIN-RELATED"/>
    <property type="match status" value="1"/>
</dbReference>
<feature type="chain" id="PRO_5022753179" evidence="3">
    <location>
        <begin position="30"/>
        <end position="264"/>
    </location>
</feature>
<keyword evidence="1" id="KW-0568">Pathogenesis-related protein</keyword>
<evidence type="ECO:0000313" key="6">
    <source>
        <dbReference type="Proteomes" id="UP000325081"/>
    </source>
</evidence>
<feature type="domain" description="SCP" evidence="4">
    <location>
        <begin position="130"/>
        <end position="260"/>
    </location>
</feature>
<proteinExistence type="predicted"/>
<keyword evidence="1" id="KW-0611">Plant defense</keyword>
<evidence type="ECO:0000313" key="5">
    <source>
        <dbReference type="EMBL" id="GER42868.1"/>
    </source>
</evidence>